<organism evidence="9 10">
    <name type="scientific">Sulfuritalea hydrogenivorans sk43H</name>
    <dbReference type="NCBI Taxonomy" id="1223802"/>
    <lineage>
        <taxon>Bacteria</taxon>
        <taxon>Pseudomonadati</taxon>
        <taxon>Pseudomonadota</taxon>
        <taxon>Betaproteobacteria</taxon>
        <taxon>Nitrosomonadales</taxon>
        <taxon>Sterolibacteriaceae</taxon>
        <taxon>Sulfuritalea</taxon>
    </lineage>
</organism>
<protein>
    <submittedName>
        <fullName evidence="9">Hypothetical bacteriophage replication protein</fullName>
    </submittedName>
</protein>
<keyword evidence="3" id="KW-0235">DNA replication</keyword>
<dbReference type="GO" id="GO:0006260">
    <property type="term" value="P:DNA replication"/>
    <property type="evidence" value="ECO:0007669"/>
    <property type="project" value="UniProtKB-KW"/>
</dbReference>
<dbReference type="AlphaFoldDB" id="W0SHR2"/>
<feature type="domain" description="Replication gene A protein-like" evidence="8">
    <location>
        <begin position="131"/>
        <end position="377"/>
    </location>
</feature>
<dbReference type="EMBL" id="AP012547">
    <property type="protein sequence ID" value="BAO30415.1"/>
    <property type="molecule type" value="Genomic_DNA"/>
</dbReference>
<dbReference type="KEGG" id="shd:SUTH_02633"/>
<dbReference type="Proteomes" id="UP000031637">
    <property type="component" value="Chromosome"/>
</dbReference>
<keyword evidence="10" id="KW-1185">Reference proteome</keyword>
<evidence type="ECO:0000256" key="7">
    <source>
        <dbReference type="SAM" id="MobiDB-lite"/>
    </source>
</evidence>
<accession>W0SHR2</accession>
<evidence type="ECO:0000313" key="10">
    <source>
        <dbReference type="Proteomes" id="UP000031637"/>
    </source>
</evidence>
<evidence type="ECO:0000256" key="1">
    <source>
        <dbReference type="ARBA" id="ARBA00003293"/>
    </source>
</evidence>
<dbReference type="InterPro" id="IPR008766">
    <property type="entry name" value="Replication_gene_A-like"/>
</dbReference>
<feature type="region of interest" description="Disordered" evidence="7">
    <location>
        <begin position="568"/>
        <end position="589"/>
    </location>
</feature>
<evidence type="ECO:0000313" key="9">
    <source>
        <dbReference type="EMBL" id="BAO30415.1"/>
    </source>
</evidence>
<evidence type="ECO:0000256" key="6">
    <source>
        <dbReference type="ARBA" id="ARBA00022801"/>
    </source>
</evidence>
<feature type="compositionally biased region" description="Polar residues" evidence="7">
    <location>
        <begin position="578"/>
        <end position="589"/>
    </location>
</feature>
<evidence type="ECO:0000256" key="5">
    <source>
        <dbReference type="ARBA" id="ARBA00022759"/>
    </source>
</evidence>
<dbReference type="HOGENOM" id="CLU_013772_4_2_4"/>
<keyword evidence="4" id="KW-0540">Nuclease</keyword>
<evidence type="ECO:0000256" key="2">
    <source>
        <dbReference type="ARBA" id="ARBA00009260"/>
    </source>
</evidence>
<gene>
    <name evidence="9" type="ORF">SUTH_02633</name>
</gene>
<evidence type="ECO:0000256" key="3">
    <source>
        <dbReference type="ARBA" id="ARBA00022705"/>
    </source>
</evidence>
<keyword evidence="5" id="KW-0255">Endonuclease</keyword>
<dbReference type="GO" id="GO:0016787">
    <property type="term" value="F:hydrolase activity"/>
    <property type="evidence" value="ECO:0007669"/>
    <property type="project" value="UniProtKB-KW"/>
</dbReference>
<comment type="similarity">
    <text evidence="2">Belongs to the phage GPA family.</text>
</comment>
<keyword evidence="6" id="KW-0378">Hydrolase</keyword>
<dbReference type="GO" id="GO:0004519">
    <property type="term" value="F:endonuclease activity"/>
    <property type="evidence" value="ECO:0007669"/>
    <property type="project" value="UniProtKB-KW"/>
</dbReference>
<dbReference type="Pfam" id="PF05840">
    <property type="entry name" value="Phage_GPA"/>
    <property type="match status" value="1"/>
</dbReference>
<name>W0SHR2_9PROT</name>
<reference evidence="9 10" key="1">
    <citation type="journal article" date="2014" name="Syst. Appl. Microbiol.">
        <title>Complete genomes of freshwater sulfur oxidizers Sulfuricella denitrificans skB26 and Sulfuritalea hydrogenivorans sk43H: genetic insights into the sulfur oxidation pathway of betaproteobacteria.</title>
        <authorList>
            <person name="Watanabe T."/>
            <person name="Kojima H."/>
            <person name="Fukui M."/>
        </authorList>
    </citation>
    <scope>NUCLEOTIDE SEQUENCE [LARGE SCALE GENOMIC DNA]</scope>
    <source>
        <strain evidence="9">DSM22779</strain>
    </source>
</reference>
<evidence type="ECO:0000256" key="4">
    <source>
        <dbReference type="ARBA" id="ARBA00022722"/>
    </source>
</evidence>
<comment type="function">
    <text evidence="1">Possible endonuclease which induces a single-strand cut and initiates DNA replication.</text>
</comment>
<dbReference type="STRING" id="1223802.SUTH_02633"/>
<proteinExistence type="inferred from homology"/>
<dbReference type="OrthoDB" id="5568266at2"/>
<sequence length="589" mass="65296">MGRISNLAVAVRNGYDPFEAQQRDWLEDTTAKWPARWKRDAITRHSQLCTTKSHVAANEWLLGIADQVAACKIAPNASDSDITDIASKLAKRANSRAARWSTLGLAEARREIDKLCIASGIQPPTPDIPDSGAVARMTDALWWRRKLRREQGREREAIAIALGYVHKKRDIYISAESFAAEQHKVRRNADILKGTEAISEDGEIVTLSDLAEHSLSNPTLRRGEMMVRIKGYEDVSRERGHAGLFVTLTCPSRMHARLASTGASNPAYDSTTPRQAQAYLCNLWEDIRSNFKNRYVDVYGLRIAEAHHDGTPHWHLLLFVSPLHVDAVRNTIRRYALADSPDEAGAQQYRVKFENIDPLKGSAVQYVAKYIGKNVDGTGIDLDENGVLAAESLARVTAWARLHGIRQFQFIGGPPVGLWREIRRIKAPVIADAPEAIGSAWRAAQKAEDRQADYAGLIRAVGGPTVKRAEQAIQLATASDERPGRYGWQTMVKPVGVFHLDKPRRVYASERKVWQIRMRAGEFGRRFAGDPAAAHRPWTRVNNCAGRAAQGFSGDQLRPMVGNVIPFPGLGPARPPGQTETPNFSLGPP</sequence>
<evidence type="ECO:0000259" key="8">
    <source>
        <dbReference type="Pfam" id="PF05840"/>
    </source>
</evidence>